<keyword evidence="3" id="KW-1185">Reference proteome</keyword>
<dbReference type="Proteomes" id="UP000276223">
    <property type="component" value="Unassembled WGS sequence"/>
</dbReference>
<organism evidence="2 3">
    <name type="scientific">Desulfosoma caldarium</name>
    <dbReference type="NCBI Taxonomy" id="610254"/>
    <lineage>
        <taxon>Bacteria</taxon>
        <taxon>Pseudomonadati</taxon>
        <taxon>Thermodesulfobacteriota</taxon>
        <taxon>Syntrophobacteria</taxon>
        <taxon>Syntrophobacterales</taxon>
        <taxon>Syntrophobacteraceae</taxon>
        <taxon>Desulfosoma</taxon>
    </lineage>
</organism>
<dbReference type="InterPro" id="IPR010982">
    <property type="entry name" value="Lambda_DNA-bd_dom_sf"/>
</dbReference>
<dbReference type="SMART" id="SM00530">
    <property type="entry name" value="HTH_XRE"/>
    <property type="match status" value="2"/>
</dbReference>
<dbReference type="SUPFAM" id="SSF47413">
    <property type="entry name" value="lambda repressor-like DNA-binding domains"/>
    <property type="match status" value="2"/>
</dbReference>
<dbReference type="EMBL" id="RJVA01000003">
    <property type="protein sequence ID" value="ROR03383.1"/>
    <property type="molecule type" value="Genomic_DNA"/>
</dbReference>
<evidence type="ECO:0000259" key="1">
    <source>
        <dbReference type="PROSITE" id="PS50943"/>
    </source>
</evidence>
<feature type="domain" description="HTH cro/C1-type" evidence="1">
    <location>
        <begin position="62"/>
        <end position="106"/>
    </location>
</feature>
<keyword evidence="2" id="KW-0238">DNA-binding</keyword>
<evidence type="ECO:0000313" key="3">
    <source>
        <dbReference type="Proteomes" id="UP000276223"/>
    </source>
</evidence>
<dbReference type="GO" id="GO:0003677">
    <property type="term" value="F:DNA binding"/>
    <property type="evidence" value="ECO:0007669"/>
    <property type="project" value="UniProtKB-KW"/>
</dbReference>
<name>A0A3N1VKQ3_9BACT</name>
<dbReference type="Pfam" id="PF01381">
    <property type="entry name" value="HTH_3"/>
    <property type="match status" value="2"/>
</dbReference>
<feature type="domain" description="HTH cro/C1-type" evidence="1">
    <location>
        <begin position="1"/>
        <end position="46"/>
    </location>
</feature>
<dbReference type="CDD" id="cd00093">
    <property type="entry name" value="HTH_XRE"/>
    <property type="match status" value="2"/>
</dbReference>
<accession>A0A3N1VKQ3</accession>
<evidence type="ECO:0000313" key="2">
    <source>
        <dbReference type="EMBL" id="ROR03383.1"/>
    </source>
</evidence>
<comment type="caution">
    <text evidence="2">The sequence shown here is derived from an EMBL/GenBank/DDBJ whole genome shotgun (WGS) entry which is preliminary data.</text>
</comment>
<dbReference type="PROSITE" id="PS50943">
    <property type="entry name" value="HTH_CROC1"/>
    <property type="match status" value="2"/>
</dbReference>
<proteinExistence type="predicted"/>
<reference evidence="2 3" key="1">
    <citation type="submission" date="2018-11" db="EMBL/GenBank/DDBJ databases">
        <title>Genomic Encyclopedia of Type Strains, Phase IV (KMG-IV): sequencing the most valuable type-strain genomes for metagenomic binning, comparative biology and taxonomic classification.</title>
        <authorList>
            <person name="Goeker M."/>
        </authorList>
    </citation>
    <scope>NUCLEOTIDE SEQUENCE [LARGE SCALE GENOMIC DNA]</scope>
    <source>
        <strain evidence="2 3">DSM 22027</strain>
    </source>
</reference>
<dbReference type="AlphaFoldDB" id="A0A3N1VKQ3"/>
<sequence length="121" mass="13492">MTIKEAAKAIGISAGYLSEVLRGRADPSPRTRRDIEAHYGKPLETLVAEHVAKVKAKRAKPSRTEMARQLGISRQYLSEVLSGKIIPSVRLAIRLQREYGIDFLDLRPDIKEAVTKKGKNP</sequence>
<protein>
    <submittedName>
        <fullName evidence="2">DNA-binding XRE family transcriptional regulator</fullName>
    </submittedName>
</protein>
<dbReference type="InterPro" id="IPR001387">
    <property type="entry name" value="Cro/C1-type_HTH"/>
</dbReference>
<dbReference type="RefSeq" id="WP_170161492.1">
    <property type="nucleotide sequence ID" value="NZ_RJVA01000003.1"/>
</dbReference>
<gene>
    <name evidence="2" type="ORF">EDC27_0119</name>
</gene>
<dbReference type="Gene3D" id="1.10.260.40">
    <property type="entry name" value="lambda repressor-like DNA-binding domains"/>
    <property type="match status" value="2"/>
</dbReference>